<dbReference type="SUPFAM" id="SSF48452">
    <property type="entry name" value="TPR-like"/>
    <property type="match status" value="1"/>
</dbReference>
<comment type="caution">
    <text evidence="2">The sequence shown here is derived from an EMBL/GenBank/DDBJ whole genome shotgun (WGS) entry which is preliminary data.</text>
</comment>
<proteinExistence type="predicted"/>
<evidence type="ECO:0000313" key="2">
    <source>
        <dbReference type="EMBL" id="OGH01060.1"/>
    </source>
</evidence>
<evidence type="ECO:0000256" key="1">
    <source>
        <dbReference type="PROSITE-ProRule" id="PRU00339"/>
    </source>
</evidence>
<name>A0A1F6GSN4_9PROT</name>
<evidence type="ECO:0000313" key="3">
    <source>
        <dbReference type="Proteomes" id="UP000177583"/>
    </source>
</evidence>
<dbReference type="SMART" id="SM00028">
    <property type="entry name" value="TPR"/>
    <property type="match status" value="1"/>
</dbReference>
<reference evidence="2 3" key="1">
    <citation type="journal article" date="2016" name="Nat. Commun.">
        <title>Thousands of microbial genomes shed light on interconnected biogeochemical processes in an aquifer system.</title>
        <authorList>
            <person name="Anantharaman K."/>
            <person name="Brown C.T."/>
            <person name="Hug L.A."/>
            <person name="Sharon I."/>
            <person name="Castelle C.J."/>
            <person name="Probst A.J."/>
            <person name="Thomas B.C."/>
            <person name="Singh A."/>
            <person name="Wilkins M.J."/>
            <person name="Karaoz U."/>
            <person name="Brodie E.L."/>
            <person name="Williams K.H."/>
            <person name="Hubbard S.S."/>
            <person name="Banfield J.F."/>
        </authorList>
    </citation>
    <scope>NUCLEOTIDE SEQUENCE [LARGE SCALE GENOMIC DNA]</scope>
</reference>
<dbReference type="Proteomes" id="UP000177583">
    <property type="component" value="Unassembled WGS sequence"/>
</dbReference>
<dbReference type="InterPro" id="IPR019734">
    <property type="entry name" value="TPR_rpt"/>
</dbReference>
<dbReference type="AlphaFoldDB" id="A0A1F6GSN4"/>
<dbReference type="Gene3D" id="1.25.40.10">
    <property type="entry name" value="Tetratricopeptide repeat domain"/>
    <property type="match status" value="1"/>
</dbReference>
<keyword evidence="1" id="KW-0802">TPR repeat</keyword>
<protein>
    <submittedName>
        <fullName evidence="2">Uncharacterized protein</fullName>
    </submittedName>
</protein>
<feature type="repeat" description="TPR" evidence="1">
    <location>
        <begin position="321"/>
        <end position="354"/>
    </location>
</feature>
<organism evidence="2 3">
    <name type="scientific">Candidatus Lambdaproteobacteria bacterium RIFOXYD2_FULL_56_26</name>
    <dbReference type="NCBI Taxonomy" id="1817773"/>
    <lineage>
        <taxon>Bacteria</taxon>
        <taxon>Pseudomonadati</taxon>
        <taxon>Pseudomonadota</taxon>
        <taxon>Candidatus Lambdaproteobacteria</taxon>
    </lineage>
</organism>
<dbReference type="PROSITE" id="PS50005">
    <property type="entry name" value="TPR"/>
    <property type="match status" value="1"/>
</dbReference>
<sequence>MVLALLVGCAPDLTLYSTKGPELAVEEMDNLVVEDFTDELGQPLEGPAQPGLLKANQPLAAQVRAQVLAELSKGGDFRLIPPSGLQGRLPEAGKTALLKGRVRYYELDAQGADKVFYVLLAKKKGLDSAADLLGAAAGSGIAALAESQGKGFVVPTPYQERAGALEVTFELVRASDQSALVAPQALGVYWHQKWGGKPELSVLSPPLVQGFENLGLKNPGLFAQADEIAQRMALKQQNPEEYLAKGYHLNQDDQVPLLAADVRSLLSQELGERFVRRISRHTVPFALNVSGGDGQASVLIKAGAFNQAINRLESLPQPLGSDDLYNLGVAYEAMGEVSNAKRQFQKGLDQDPKNQRFLEALARQSLQSGQ</sequence>
<gene>
    <name evidence="2" type="ORF">A2557_00480</name>
</gene>
<dbReference type="EMBL" id="MFNF01000040">
    <property type="protein sequence ID" value="OGH01060.1"/>
    <property type="molecule type" value="Genomic_DNA"/>
</dbReference>
<dbReference type="InterPro" id="IPR011990">
    <property type="entry name" value="TPR-like_helical_dom_sf"/>
</dbReference>
<accession>A0A1F6GSN4</accession>